<feature type="compositionally biased region" description="Basic and acidic residues" evidence="4">
    <location>
        <begin position="3964"/>
        <end position="3980"/>
    </location>
</feature>
<feature type="region of interest" description="Disordered" evidence="4">
    <location>
        <begin position="1"/>
        <end position="21"/>
    </location>
</feature>
<evidence type="ECO:0000256" key="2">
    <source>
        <dbReference type="ARBA" id="ARBA00022525"/>
    </source>
</evidence>
<dbReference type="NCBIfam" id="TIGR01901">
    <property type="entry name" value="adhes_NPXG"/>
    <property type="match status" value="1"/>
</dbReference>
<keyword evidence="2" id="KW-0964">Secreted</keyword>
<dbReference type="PANTHER" id="PTHR12338">
    <property type="entry name" value="AUTOTRANSPORTER"/>
    <property type="match status" value="1"/>
</dbReference>
<evidence type="ECO:0000313" key="7">
    <source>
        <dbReference type="Proteomes" id="UP000008809"/>
    </source>
</evidence>
<feature type="domain" description="Filamentous haemagglutinin FhaB/tRNA nuclease CdiA-like TPS" evidence="5">
    <location>
        <begin position="148"/>
        <end position="265"/>
    </location>
</feature>
<sequence>MSPALHHDVGRRHSRVTAEDGGQLRVTAKRRALSRRLMLTSTSALALTVLLTAAPAMARSLGGAAPDYSAAAVAAAAATAAAQQGSAAAQRSVESLTQAAQALQGIQAAQAAARAAAQAAGVSVTAPVVVPNGLAAGGLVPDSGLAAPGAARPVLSWTNARTPVQSGPADAPTVTVQQTGAQAILNWASFNVGASTSVVFDQQGNSNWVALNRVVGAASPSQILGSIGADGSVYIINQNGIIFGGASQVNVGSLIASAAQVTDAQFKANGIYSSLSGSSYLPSFSGATGAITVEQGALINTSAPGAVTQGGGFVMLLGTSVSNAGTITTPKGQTVLAAGRDFVVRKGYATDANSFSTTRGNEIAPGLWNASSSSWTPGGGAVTNSGLVFAQQGDITLAGHAVAQNGVAIATTSVDIRGSIHLLNAASDASGSVTLGAASLTQIMPELGSADTALNSKRDALIADSATQNAARATASFGQFGNLSSLADRQDLGRVEIVSGGVVTFDGGSLTLAQGGQIAVSARARVFAAGDAVLDVSGTSSVLPMSANSLKINVQPNEMRDAPVNRESGVLTNQDVWIDARDLVLVPAGTGGYASDRYYTKGGLLEVSGYLANTGHSVGEWTAVGGIITLSAAELVAQAGSVFNLSGGTISYQAGQVLTSNVMGADGRLYPIGSVPADMPIIALGRSFTVDHSRWGVKDVWGSPSHGATTSRWDDGYTVGRDAGQLVLSAPTSVFEGSIVAEVITGLRQTAARPTGVSDGYKLTQTTVPLAGALMLGQYGAIGRTGAVASEVIIGDVADITSGLGAEAALPSGRANTAWFDAGALNEAGLGGLSIASSNSIRVSSDLTLARGGILELVAPTIDVAATLTARGGAVTLSTLLSRVYPNGDSIGRGTLPLTPALGRASITLEENAVIDTRGLWTNALLDPAGDASGQAFADGGAVTLRSSGDVTLGTGSIIDASAGAALLAGGKLKGGNGGNISLIASESLTDVNGTTSGNTIHGDLTLRGTLISYGFGKGGKLTLQTGGSVSIGGTSASLNLSPELFGSGFSAYSINGLTRLMVADGVAITATMPVLRADPNRAFSAPSGGAATAVASLWTPPLYLENPAKGTLAQRAGASVALLSGAGADSSGYITTEGALSIGTGASITVDPGQSVRLAASGQVTVDGTITAPGGSIAITNNYTQLHYVDPAAMSVWIGEHAVLDVAARAYIAADVAGRRYGVIPDGGAITLGSTGGAFKVMGSSTNEVYEPGNEASTHAYVVIRPGAVLDASGTSGELDIATGGSLRSAFAPVTVASDGGTIALRSWSGIHAEGTMQAFAGGAGAAGGTLIVSLEAPIQTAVASIVVPTNLKVGRVLTVTQDIAGTLAAGLQPGQSDATLALGQGTIAVSQIAAGGFDDVSLLGRGAILFDGDVSLEAGRSLSLEAGQYADLGGGRAVVSAPYVRFGGQDVFIFDYNTVPSTVPAYAAVGTLAVDGDLIELGGNVATTFATTSFTSHGDLRFVTSASVPNPGLYAAHDLTLSAVRIYPESGTMATVAAGYTKSSYSPGSSQSWMFTDPAAVLTLVRPDAGAAVEAPYSAFGELSLTAGTIRHGGALFAPFGGITLTATRVGSNVVNTAPAVVEFLPGSITSVSGAGLVMPYGGTTDGVGWTVNGTDGATVHLITGQYMKADGTVITLGARRSTGISIRATTIVGDAGATLDLSGGGALTGAAFISGRGGSVDTLLASLTKGGTVYAIVPGVVTTPVAGNYYSAWTGAVPAVGQTITIPAGVPGLPAGTYTLLPANYALLPGAFRVELGGTGTTAFAGTIGLTNGSWLTSGYQGIAHTAIRDVLPTSVTITPAATVRTYSQYNETSYDAFQIAQADTFDMVRPRLEADAGNLTFLFSALNASGAAAAVPALVWDGTTDLTPAAGGYGGTVSVMVGGSQDLIIAADGSTTERSATKTVLSASAINALNAPHLFIGGKPMISSNISIIGGDPFTQNNSANAITLESGVVLTGGQIVMNVRQGGTIRLDPGAMIDTRGFADVALLDSSLGYYLGGGVPMLVASNGAVALYTNNAANATGTISIGAGAGIFTRNAIGFVSAMGVSFDGTPLLGAENLELVAASINLGTAANLAAARAAGTLPVGFDLTQELFASLVAGDPSRNITGVRKLGLGTGNSVNIYGSVNLDLSALDSLTLTTAAIYGAGGGNDSAVLKAGSLNWNVGQRTVSTDGNGTPNYGSALPGAVTANGPGTGRGSLTIQARDITLGHADMLGGGSTVTFDRLILGFQDVTLSASNSITSEDHNTLSFWRTGASPTSTFDAKTYTGEVGHRLSLITPLLTGESGSVLSVYSGSSIFVTAPEGSTPVDTSTVSSLGATINLHSIYNGVVLDTAVALPSGRFTATGGGMNVELRNRAHLDLSGRAVSFGDVTRYSWGGDIGLEASTSGAVIFFQGAVLDVSAVNNDAGSISIAAPESYGGGFVVFVDGQGRTLSSLDGMFKGAATGGYEGGSFKLETYHLDSGPGWSNTTSFARLNRALNASGFFGSREFNLKDGNLTIGDELKAHHVVVSVDDGSLTVNGHIDASGATPGTIRLAASDNLTIASSAVLDVHGTELQVDSYGQPIEAKNRGHIELTSSDGTLSLGAGSVMDLSTPSGAYGQVVLNARRTSETSGDIRISAAGSLAIRGASSIALNAFWRYGNYASNTVVTQAMLDTFDIASQSFIKAAYDNDLATGQLTAGLKGKLAGLTAHGSAFHLRPGVEISSGGDLATSGDLDLAKYRYGPNADRYTTSASFGAGEPGALVIRAGGNLTIGGSISDGFGTPVSVYLGEAAGAQETLNATKTLTAATGISTASIPIASLPTTLNFDAVLNTSNSLRRGIAIPFAFTSAANVAQTGWTATANIYNASGTLLYATGSMVTTTLPSGTQFAAGSTLPGSGALRIQAGAVIPANTVIKTYISQTTSLFLGSQTLPLGATLPSGTAINYATTPMYGQTSRMLAAGSQSWSIRLVAGSDLSAASTLVLRAASGLAGSGNIVLNNAGAVDFRGIPIPSVIRTGTGDLELLAGGDLTMRSLYGVYTAGTDAGATGLPAGTYMPDHGGDLTVTAQGDVTGYSYNCTYSSCGNAKSWSPAIWLIRSGDSTTNAAWSIAFDRTISGSSASYITGFAGFGTLGGGDVTLTAGGDAGAMTRTYTGSGVTAQTYGALQVAVAASGKVLSVTKDGAIVTGGTLVQAGGGDLVVKVGGSLNTGYNYSNSEQAADGSLSIFTNLRGDTTITAGAIGAIGEIYGFKETGDPRGLDANEANLASARGGIALIPGDGTITVRTAGDLVIGSYADAGQLGGTASSTSFSLWQPQTTAISLFSAGGNLVPVTNMGIGNPWSMKTLSTSVVMAPGLFDAVAADGSIYLGGNYAFTFELAPSPNGRLNLLAGQSIYGAGLWVGGLVNVTAAGSSTRIVVSSAASGVNDIPNPFRPSTATGSFFSFQDDRVSASTTDDTTPNRIVALTGDIINLALGETLTDVYYDNAYHVISHGTGKSAQVIAGGDIVNFGAGSAGATAGLILNTRPTDVSVIRAGGSIFYLNMNIAGPGALDISAVDTIYQGNLGAITSIGPLASGDTRPGASIVVAAGLGSDGADYAALTKYLDAANLAATGIPLADQSGKVARSYDAELIAWLFDYYGYRAQNAADARAVFAAKPAEQQNIFLRSVYFAELKAGGREYNDPSSSRYGSYLRGRRAIAALFPEDRSYAGDLIMFGGSGIRTLYGGDIAILTPGGRQVLGVEGTVPPASSGVITQGAGDIGLYSKGSILIGLSRIMTTFGGGILGWSAEGDINAGRGSKTTQVYTPPKRIYDSYGNVTLSPAAPATGAGIATLNPVPGTPAGDVDLIAPLGTIDAGEAGIRVAGNANLAARQILNAANIQVQGASSGLPTVQAPPTAALTAANNVAGAATPTAAGPAQDNDRPSIILVEFLGFGGGDGGDTKPRSPDRDDRRRTEQQGYNFNSAFQIIQLGDLAGPARSNSR</sequence>
<proteinExistence type="predicted"/>
<dbReference type="InterPro" id="IPR008638">
    <property type="entry name" value="FhaB/CdiA-like_TPS"/>
</dbReference>
<accession>Q2J2W7</accession>
<dbReference type="GO" id="GO:0005576">
    <property type="term" value="C:extracellular region"/>
    <property type="evidence" value="ECO:0007669"/>
    <property type="project" value="UniProtKB-SubCell"/>
</dbReference>
<dbReference type="InterPro" id="IPR011050">
    <property type="entry name" value="Pectin_lyase_fold/virulence"/>
</dbReference>
<dbReference type="RefSeq" id="WP_011439383.1">
    <property type="nucleotide sequence ID" value="NC_007778.1"/>
</dbReference>
<dbReference type="STRING" id="316058.RPB_0482"/>
<dbReference type="Pfam" id="PF05860">
    <property type="entry name" value="TPS"/>
    <property type="match status" value="1"/>
</dbReference>
<dbReference type="Proteomes" id="UP000008809">
    <property type="component" value="Chromosome"/>
</dbReference>
<protein>
    <submittedName>
        <fullName evidence="6">Haemagglutinin-like protein</fullName>
    </submittedName>
</protein>
<reference evidence="6 7" key="1">
    <citation type="submission" date="2006-01" db="EMBL/GenBank/DDBJ databases">
        <title>Complete sequence of Rhodopseudomonas palustris HaA2.</title>
        <authorList>
            <consortium name="US DOE Joint Genome Institute"/>
            <person name="Copeland A."/>
            <person name="Lucas S."/>
            <person name="Lapidus A."/>
            <person name="Barry K."/>
            <person name="Detter J.C."/>
            <person name="Glavina T."/>
            <person name="Hammon N."/>
            <person name="Israni S."/>
            <person name="Pitluck S."/>
            <person name="Chain P."/>
            <person name="Malfatti S."/>
            <person name="Shin M."/>
            <person name="Vergez L."/>
            <person name="Schmutz J."/>
            <person name="Larimer F."/>
            <person name="Land M."/>
            <person name="Hauser L."/>
            <person name="Pelletier D.A."/>
            <person name="Kyrpides N."/>
            <person name="Anderson I."/>
            <person name="Oda Y."/>
            <person name="Harwood C.S."/>
            <person name="Richardson P."/>
        </authorList>
    </citation>
    <scope>NUCLEOTIDE SEQUENCE [LARGE SCALE GENOMIC DNA]</scope>
    <source>
        <strain evidence="6 7">HaA2</strain>
    </source>
</reference>
<dbReference type="EMBL" id="CP000250">
    <property type="protein sequence ID" value="ABD05193.1"/>
    <property type="molecule type" value="Genomic_DNA"/>
</dbReference>
<dbReference type="InterPro" id="IPR050909">
    <property type="entry name" value="Bact_Autotransporter_VF"/>
</dbReference>
<keyword evidence="3" id="KW-0732">Signal</keyword>
<evidence type="ECO:0000313" key="6">
    <source>
        <dbReference type="EMBL" id="ABD05193.1"/>
    </source>
</evidence>
<dbReference type="SUPFAM" id="SSF51126">
    <property type="entry name" value="Pectin lyase-like"/>
    <property type="match status" value="1"/>
</dbReference>
<feature type="region of interest" description="Disordered" evidence="4">
    <location>
        <begin position="3957"/>
        <end position="3986"/>
    </location>
</feature>
<dbReference type="InterPro" id="IPR021026">
    <property type="entry name" value="Filamn_hemagglutn_DUF3739"/>
</dbReference>
<evidence type="ECO:0000256" key="3">
    <source>
        <dbReference type="ARBA" id="ARBA00022729"/>
    </source>
</evidence>
<dbReference type="InterPro" id="IPR012334">
    <property type="entry name" value="Pectin_lyas_fold"/>
</dbReference>
<dbReference type="SMART" id="SM00912">
    <property type="entry name" value="Haemagg_act"/>
    <property type="match status" value="1"/>
</dbReference>
<dbReference type="eggNOG" id="COG3210">
    <property type="taxonomic scope" value="Bacteria"/>
</dbReference>
<dbReference type="Gene3D" id="2.160.20.10">
    <property type="entry name" value="Single-stranded right-handed beta-helix, Pectin lyase-like"/>
    <property type="match status" value="2"/>
</dbReference>
<dbReference type="PANTHER" id="PTHR12338:SF8">
    <property type="entry name" value="HEME_HEMOPEXIN-BINDING PROTEIN"/>
    <property type="match status" value="1"/>
</dbReference>
<comment type="subcellular location">
    <subcellularLocation>
        <location evidence="1">Secreted</location>
    </subcellularLocation>
</comment>
<name>Q2J2W7_RHOP2</name>
<dbReference type="KEGG" id="rpb:RPB_0482"/>
<dbReference type="Pfam" id="PF12545">
    <property type="entry name" value="DUF3739"/>
    <property type="match status" value="1"/>
</dbReference>
<gene>
    <name evidence="6" type="ordered locus">RPB_0482</name>
</gene>
<dbReference type="HOGENOM" id="CLU_000163_1_0_5"/>
<evidence type="ECO:0000256" key="1">
    <source>
        <dbReference type="ARBA" id="ARBA00004613"/>
    </source>
</evidence>
<evidence type="ECO:0000256" key="4">
    <source>
        <dbReference type="SAM" id="MobiDB-lite"/>
    </source>
</evidence>
<evidence type="ECO:0000259" key="5">
    <source>
        <dbReference type="SMART" id="SM00912"/>
    </source>
</evidence>
<dbReference type="OrthoDB" id="1776524at2"/>
<keyword evidence="7" id="KW-1185">Reference proteome</keyword>
<organism evidence="6 7">
    <name type="scientific">Rhodopseudomonas palustris (strain HaA2)</name>
    <dbReference type="NCBI Taxonomy" id="316058"/>
    <lineage>
        <taxon>Bacteria</taxon>
        <taxon>Pseudomonadati</taxon>
        <taxon>Pseudomonadota</taxon>
        <taxon>Alphaproteobacteria</taxon>
        <taxon>Hyphomicrobiales</taxon>
        <taxon>Nitrobacteraceae</taxon>
        <taxon>Rhodopseudomonas</taxon>
    </lineage>
</organism>